<evidence type="ECO:0000259" key="1">
    <source>
        <dbReference type="Pfam" id="PF25797"/>
    </source>
</evidence>
<dbReference type="STRING" id="106549.A0A540LPQ7"/>
<dbReference type="AlphaFoldDB" id="A0A540LPQ7"/>
<organism evidence="2 3">
    <name type="scientific">Malus baccata</name>
    <name type="common">Siberian crab apple</name>
    <name type="synonym">Pyrus baccata</name>
    <dbReference type="NCBI Taxonomy" id="106549"/>
    <lineage>
        <taxon>Eukaryota</taxon>
        <taxon>Viridiplantae</taxon>
        <taxon>Streptophyta</taxon>
        <taxon>Embryophyta</taxon>
        <taxon>Tracheophyta</taxon>
        <taxon>Spermatophyta</taxon>
        <taxon>Magnoliopsida</taxon>
        <taxon>eudicotyledons</taxon>
        <taxon>Gunneridae</taxon>
        <taxon>Pentapetalae</taxon>
        <taxon>rosids</taxon>
        <taxon>fabids</taxon>
        <taxon>Rosales</taxon>
        <taxon>Rosaceae</taxon>
        <taxon>Amygdaloideae</taxon>
        <taxon>Maleae</taxon>
        <taxon>Malus</taxon>
    </lineage>
</organism>
<accession>A0A540LPQ7</accession>
<evidence type="ECO:0000313" key="3">
    <source>
        <dbReference type="Proteomes" id="UP000315295"/>
    </source>
</evidence>
<dbReference type="Pfam" id="PF25797">
    <property type="entry name" value="PDF2_C"/>
    <property type="match status" value="1"/>
</dbReference>
<gene>
    <name evidence="2" type="ORF">C1H46_025987</name>
</gene>
<dbReference type="PANTHER" id="PTHR45654">
    <property type="entry name" value="HOMEOBOX-LEUCINE ZIPPER PROTEIN MERISTEM L1"/>
    <property type="match status" value="1"/>
</dbReference>
<dbReference type="InterPro" id="IPR057993">
    <property type="entry name" value="HD-Zip_IV_C"/>
</dbReference>
<comment type="caution">
    <text evidence="2">The sequence shown here is derived from an EMBL/GenBank/DDBJ whole genome shotgun (WGS) entry which is preliminary data.</text>
</comment>
<evidence type="ECO:0000313" key="2">
    <source>
        <dbReference type="EMBL" id="TQD88463.1"/>
    </source>
</evidence>
<feature type="domain" description="HD-Zip IV C-terminal" evidence="1">
    <location>
        <begin position="2"/>
        <end position="70"/>
    </location>
</feature>
<dbReference type="Proteomes" id="UP000315295">
    <property type="component" value="Unassembled WGS sequence"/>
</dbReference>
<proteinExistence type="predicted"/>
<dbReference type="PANTHER" id="PTHR45654:SF9">
    <property type="entry name" value="HOMEOBOX-LEUCINE ZIPPER PROTEIN HDG10-RELATED"/>
    <property type="match status" value="1"/>
</dbReference>
<dbReference type="InterPro" id="IPR042160">
    <property type="entry name" value="HD-Zip_IV"/>
</dbReference>
<dbReference type="EMBL" id="VIEB01000509">
    <property type="protein sequence ID" value="TQD88463.1"/>
    <property type="molecule type" value="Genomic_DNA"/>
</dbReference>
<name>A0A540LPQ7_MALBA</name>
<keyword evidence="3" id="KW-1185">Reference proteome</keyword>
<sequence>MVYVEQPFIPTENNMLMLQESYTDPLGSLFVYGPVDVPDLNVAVSGNDSSNIPILPSGFVISSNGRAEITGDSGNS</sequence>
<protein>
    <recommendedName>
        <fullName evidence="1">HD-Zip IV C-terminal domain-containing protein</fullName>
    </recommendedName>
</protein>
<reference evidence="2 3" key="1">
    <citation type="journal article" date="2019" name="G3 (Bethesda)">
        <title>Sequencing of a Wild Apple (Malus baccata) Genome Unravels the Differences Between Cultivated and Wild Apple Species Regarding Disease Resistance and Cold Tolerance.</title>
        <authorList>
            <person name="Chen X."/>
        </authorList>
    </citation>
    <scope>NUCLEOTIDE SEQUENCE [LARGE SCALE GENOMIC DNA]</scope>
    <source>
        <strain evidence="3">cv. Shandingzi</strain>
        <tissue evidence="2">Leaves</tissue>
    </source>
</reference>